<evidence type="ECO:0000256" key="1">
    <source>
        <dbReference type="SAM" id="MobiDB-lite"/>
    </source>
</evidence>
<evidence type="ECO:0000313" key="3">
    <source>
        <dbReference type="Proteomes" id="UP000007797"/>
    </source>
</evidence>
<dbReference type="OrthoDB" id="60283at2759"/>
<dbReference type="EMBL" id="GL883021">
    <property type="protein sequence ID" value="EGG16706.1"/>
    <property type="molecule type" value="Genomic_DNA"/>
</dbReference>
<dbReference type="STRING" id="1054147.F4Q2T0"/>
<dbReference type="Proteomes" id="UP000007797">
    <property type="component" value="Unassembled WGS sequence"/>
</dbReference>
<sequence length="381" mass="43354">MNSSTNQDITFITIFRSIYLKRVIFNHVEEISRQITSSTCKRSCKGKQFILQQQQQQDVHSSLDQMLRVYAMPYDFIKHYLPREIDQLDQSKRLKHLNDYCCHPNASLHTFQHLLQWSPDFVPNAQLMNRVAEVGHLDILEYIHSSYDTNVVACTVDAMDTAARSGHINVVKFLHNTRQEGATAKAMNRAAANGHLDIVKFLHQHRSEGCTKDAMDFACANGHLDVVKFLNENRSEGCTTDAMDFACENGHLDVLSYLHYSLSRQEGCTKDAMDNASQNGHLECVKFLHQHRSEGATTNAMNYASENGHFEIVSFLNLNRSEGCSSNAIYWARENGHEKIVSFLEQHDDHHSGSLKSSKDSTQRRDNFPIITDPTMLLQSS</sequence>
<protein>
    <recommendedName>
        <fullName evidence="4">Ankyrin repeat-containing protein</fullName>
    </recommendedName>
</protein>
<name>F4Q2T0_CACFS</name>
<dbReference type="PANTHER" id="PTHR46586:SF3">
    <property type="entry name" value="ANKYRIN REPEAT-CONTAINING PROTEIN"/>
    <property type="match status" value="1"/>
</dbReference>
<dbReference type="InterPro" id="IPR002110">
    <property type="entry name" value="Ankyrin_rpt"/>
</dbReference>
<dbReference type="KEGG" id="dfa:DFA_07684"/>
<dbReference type="Pfam" id="PF12796">
    <property type="entry name" value="Ank_2"/>
    <property type="match status" value="2"/>
</dbReference>
<gene>
    <name evidence="2" type="ORF">DFA_07684</name>
</gene>
<feature type="compositionally biased region" description="Basic and acidic residues" evidence="1">
    <location>
        <begin position="349"/>
        <end position="367"/>
    </location>
</feature>
<keyword evidence="3" id="KW-1185">Reference proteome</keyword>
<dbReference type="RefSeq" id="XP_004355180.1">
    <property type="nucleotide sequence ID" value="XM_004355128.1"/>
</dbReference>
<dbReference type="GeneID" id="14869489"/>
<evidence type="ECO:0008006" key="4">
    <source>
        <dbReference type="Google" id="ProtNLM"/>
    </source>
</evidence>
<dbReference type="PANTHER" id="PTHR46586">
    <property type="entry name" value="ANKYRIN REPEAT-CONTAINING PROTEIN"/>
    <property type="match status" value="1"/>
</dbReference>
<evidence type="ECO:0000313" key="2">
    <source>
        <dbReference type="EMBL" id="EGG16706.1"/>
    </source>
</evidence>
<reference evidence="3" key="1">
    <citation type="journal article" date="2011" name="Genome Res.">
        <title>Phylogeny-wide analysis of social amoeba genomes highlights ancient origins for complex intercellular communication.</title>
        <authorList>
            <person name="Heidel A.J."/>
            <person name="Lawal H.M."/>
            <person name="Felder M."/>
            <person name="Schilde C."/>
            <person name="Helps N.R."/>
            <person name="Tunggal B."/>
            <person name="Rivero F."/>
            <person name="John U."/>
            <person name="Schleicher M."/>
            <person name="Eichinger L."/>
            <person name="Platzer M."/>
            <person name="Noegel A.A."/>
            <person name="Schaap P."/>
            <person name="Gloeckner G."/>
        </authorList>
    </citation>
    <scope>NUCLEOTIDE SEQUENCE [LARGE SCALE GENOMIC DNA]</scope>
    <source>
        <strain evidence="3">SH3</strain>
    </source>
</reference>
<dbReference type="InterPro" id="IPR052050">
    <property type="entry name" value="SecEffector_AnkRepeat"/>
</dbReference>
<dbReference type="InterPro" id="IPR036770">
    <property type="entry name" value="Ankyrin_rpt-contain_sf"/>
</dbReference>
<dbReference type="SUPFAM" id="SSF48403">
    <property type="entry name" value="Ankyrin repeat"/>
    <property type="match status" value="1"/>
</dbReference>
<dbReference type="Gene3D" id="1.25.40.20">
    <property type="entry name" value="Ankyrin repeat-containing domain"/>
    <property type="match status" value="2"/>
</dbReference>
<organism evidence="2 3">
    <name type="scientific">Cavenderia fasciculata</name>
    <name type="common">Slime mold</name>
    <name type="synonym">Dictyostelium fasciculatum</name>
    <dbReference type="NCBI Taxonomy" id="261658"/>
    <lineage>
        <taxon>Eukaryota</taxon>
        <taxon>Amoebozoa</taxon>
        <taxon>Evosea</taxon>
        <taxon>Eumycetozoa</taxon>
        <taxon>Dictyostelia</taxon>
        <taxon>Acytosteliales</taxon>
        <taxon>Cavenderiaceae</taxon>
        <taxon>Cavenderia</taxon>
    </lineage>
</organism>
<feature type="region of interest" description="Disordered" evidence="1">
    <location>
        <begin position="349"/>
        <end position="381"/>
    </location>
</feature>
<proteinExistence type="predicted"/>
<accession>F4Q2T0</accession>
<dbReference type="AlphaFoldDB" id="F4Q2T0"/>